<sequence length="169" mass="19685">MPEPKFRYRFQHSSTKEIITTYLTLSEVESQHMHPNTFRDIMWGILSRAEYTGQEDKNGLDIFAGDLVRRPVGINNHFHGAWSVYEVMRFRGEWLLSYVKSEKVTDLPRGYMRDFLLGSFDLTLKTYLWSESYKPRTELVVIGTIWDDPEPTGDPAEQVLEGPHEQPTA</sequence>
<evidence type="ECO:0000256" key="1">
    <source>
        <dbReference type="SAM" id="MobiDB-lite"/>
    </source>
</evidence>
<feature type="region of interest" description="Disordered" evidence="1">
    <location>
        <begin position="150"/>
        <end position="169"/>
    </location>
</feature>
<gene>
    <name evidence="3" type="ORF">LCGC14_0481220</name>
</gene>
<organism evidence="3">
    <name type="scientific">marine sediment metagenome</name>
    <dbReference type="NCBI Taxonomy" id="412755"/>
    <lineage>
        <taxon>unclassified sequences</taxon>
        <taxon>metagenomes</taxon>
        <taxon>ecological metagenomes</taxon>
    </lineage>
</organism>
<dbReference type="AlphaFoldDB" id="A0A0F9SSK5"/>
<proteinExistence type="predicted"/>
<evidence type="ECO:0000259" key="2">
    <source>
        <dbReference type="Pfam" id="PF09643"/>
    </source>
</evidence>
<accession>A0A0F9SSK5</accession>
<dbReference type="Gene3D" id="2.30.30.290">
    <property type="entry name" value="YopX-like domains"/>
    <property type="match status" value="1"/>
</dbReference>
<evidence type="ECO:0000313" key="3">
    <source>
        <dbReference type="EMBL" id="KKN65517.1"/>
    </source>
</evidence>
<dbReference type="SUPFAM" id="SSF159006">
    <property type="entry name" value="YopX-like"/>
    <property type="match status" value="1"/>
</dbReference>
<comment type="caution">
    <text evidence="3">The sequence shown here is derived from an EMBL/GenBank/DDBJ whole genome shotgun (WGS) entry which is preliminary data.</text>
</comment>
<dbReference type="InterPro" id="IPR019096">
    <property type="entry name" value="YopX_protein"/>
</dbReference>
<reference evidence="3" key="1">
    <citation type="journal article" date="2015" name="Nature">
        <title>Complex archaea that bridge the gap between prokaryotes and eukaryotes.</title>
        <authorList>
            <person name="Spang A."/>
            <person name="Saw J.H."/>
            <person name="Jorgensen S.L."/>
            <person name="Zaremba-Niedzwiedzka K."/>
            <person name="Martijn J."/>
            <person name="Lind A.E."/>
            <person name="van Eijk R."/>
            <person name="Schleper C."/>
            <person name="Guy L."/>
            <person name="Ettema T.J."/>
        </authorList>
    </citation>
    <scope>NUCLEOTIDE SEQUENCE</scope>
</reference>
<dbReference type="EMBL" id="LAZR01000523">
    <property type="protein sequence ID" value="KKN65517.1"/>
    <property type="molecule type" value="Genomic_DNA"/>
</dbReference>
<dbReference type="Pfam" id="PF09643">
    <property type="entry name" value="YopX"/>
    <property type="match status" value="1"/>
</dbReference>
<feature type="domain" description="YopX protein" evidence="2">
    <location>
        <begin position="26"/>
        <end position="95"/>
    </location>
</feature>
<protein>
    <recommendedName>
        <fullName evidence="2">YopX protein domain-containing protein</fullName>
    </recommendedName>
</protein>
<name>A0A0F9SSK5_9ZZZZ</name>
<dbReference type="InterPro" id="IPR023385">
    <property type="entry name" value="YopX-like_C"/>
</dbReference>